<evidence type="ECO:0000313" key="2">
    <source>
        <dbReference type="EMBL" id="KAK9114756.1"/>
    </source>
</evidence>
<reference evidence="2 3" key="1">
    <citation type="submission" date="2024-01" db="EMBL/GenBank/DDBJ databases">
        <title>Genome assemblies of Stephania.</title>
        <authorList>
            <person name="Yang L."/>
        </authorList>
    </citation>
    <scope>NUCLEOTIDE SEQUENCE [LARGE SCALE GENOMIC DNA]</scope>
    <source>
        <strain evidence="2">YNDBR</strain>
        <tissue evidence="2">Leaf</tissue>
    </source>
</reference>
<gene>
    <name evidence="2" type="ORF">Syun_021553</name>
</gene>
<keyword evidence="3" id="KW-1185">Reference proteome</keyword>
<evidence type="ECO:0000256" key="1">
    <source>
        <dbReference type="SAM" id="MobiDB-lite"/>
    </source>
</evidence>
<feature type="compositionally biased region" description="Basic and acidic residues" evidence="1">
    <location>
        <begin position="41"/>
        <end position="58"/>
    </location>
</feature>
<dbReference type="Proteomes" id="UP001420932">
    <property type="component" value="Unassembled WGS sequence"/>
</dbReference>
<protein>
    <submittedName>
        <fullName evidence="2">Uncharacterized protein</fullName>
    </submittedName>
</protein>
<accession>A0AAP0IFU9</accession>
<sequence length="222" mass="24522">MVLLFTNHFQFFTYHIFTSLQNHFHLSKPIFTANPPPPPETLRDHRRDSPRPPPETRRTAAAPSLLVSVAAPQIARKARSAAEATRRRRFLRQAVAAAVGRLEPLLCWSNPRHAAAGWTLAAQPAGQSRAAAGRSCTAFRAPCTALARSLRRHPRGRIAPSQLEGYLSRRPPPHPLRNIHRRWLGPPPPLLGPTPLPLVAQASVCIFLISSLFTSVDVAVDH</sequence>
<dbReference type="EMBL" id="JBBNAF010000009">
    <property type="protein sequence ID" value="KAK9114756.1"/>
    <property type="molecule type" value="Genomic_DNA"/>
</dbReference>
<organism evidence="2 3">
    <name type="scientific">Stephania yunnanensis</name>
    <dbReference type="NCBI Taxonomy" id="152371"/>
    <lineage>
        <taxon>Eukaryota</taxon>
        <taxon>Viridiplantae</taxon>
        <taxon>Streptophyta</taxon>
        <taxon>Embryophyta</taxon>
        <taxon>Tracheophyta</taxon>
        <taxon>Spermatophyta</taxon>
        <taxon>Magnoliopsida</taxon>
        <taxon>Ranunculales</taxon>
        <taxon>Menispermaceae</taxon>
        <taxon>Menispermoideae</taxon>
        <taxon>Cissampelideae</taxon>
        <taxon>Stephania</taxon>
    </lineage>
</organism>
<dbReference type="AlphaFoldDB" id="A0AAP0IFU9"/>
<comment type="caution">
    <text evidence="2">The sequence shown here is derived from an EMBL/GenBank/DDBJ whole genome shotgun (WGS) entry which is preliminary data.</text>
</comment>
<feature type="region of interest" description="Disordered" evidence="1">
    <location>
        <begin position="31"/>
        <end position="61"/>
    </location>
</feature>
<proteinExistence type="predicted"/>
<evidence type="ECO:0000313" key="3">
    <source>
        <dbReference type="Proteomes" id="UP001420932"/>
    </source>
</evidence>
<name>A0AAP0IFU9_9MAGN</name>